<dbReference type="Proteomes" id="UP000276776">
    <property type="component" value="Unassembled WGS sequence"/>
</dbReference>
<dbReference type="GO" id="GO:0070126">
    <property type="term" value="P:mitochondrial translational termination"/>
    <property type="evidence" value="ECO:0007669"/>
    <property type="project" value="TreeGrafter"/>
</dbReference>
<dbReference type="AlphaFoldDB" id="A0A0N5CUX7"/>
<protein>
    <submittedName>
        <fullName evidence="3">DUF3509 domain-containing protein</fullName>
    </submittedName>
</protein>
<dbReference type="OMA" id="QLNMADC"/>
<dbReference type="WBParaSite" id="TCLT_0000408801-mRNA-1">
    <property type="protein sequence ID" value="TCLT_0000408801-mRNA-1"/>
    <property type="gene ID" value="TCLT_0000408801"/>
</dbReference>
<accession>A0A0N5CUX7</accession>
<dbReference type="PANTHER" id="PTHR11075:SF54">
    <property type="entry name" value="LARGE RIBOSOMAL SUBUNIT PROTEIN ML62"/>
    <property type="match status" value="1"/>
</dbReference>
<dbReference type="GO" id="GO:0005762">
    <property type="term" value="C:mitochondrial large ribosomal subunit"/>
    <property type="evidence" value="ECO:0007669"/>
    <property type="project" value="TreeGrafter"/>
</dbReference>
<reference evidence="1 2" key="2">
    <citation type="submission" date="2018-11" db="EMBL/GenBank/DDBJ databases">
        <authorList>
            <consortium name="Pathogen Informatics"/>
        </authorList>
    </citation>
    <scope>NUCLEOTIDE SEQUENCE [LARGE SCALE GENOMIC DNA]</scope>
</reference>
<reference evidence="3" key="1">
    <citation type="submission" date="2017-02" db="UniProtKB">
        <authorList>
            <consortium name="WormBaseParasite"/>
        </authorList>
    </citation>
    <scope>IDENTIFICATION</scope>
</reference>
<evidence type="ECO:0000313" key="2">
    <source>
        <dbReference type="Proteomes" id="UP000276776"/>
    </source>
</evidence>
<dbReference type="GO" id="GO:0016150">
    <property type="term" value="F:translation release factor activity, codon nonspecific"/>
    <property type="evidence" value="ECO:0007669"/>
    <property type="project" value="TreeGrafter"/>
</dbReference>
<proteinExistence type="predicted"/>
<dbReference type="SUPFAM" id="SSF110916">
    <property type="entry name" value="Peptidyl-tRNA hydrolase domain-like"/>
    <property type="match status" value="1"/>
</dbReference>
<dbReference type="EMBL" id="UYYF01004275">
    <property type="protein sequence ID" value="VDN01135.1"/>
    <property type="molecule type" value="Genomic_DNA"/>
</dbReference>
<name>A0A0N5CUX7_THECL</name>
<keyword evidence="2" id="KW-1185">Reference proteome</keyword>
<evidence type="ECO:0000313" key="3">
    <source>
        <dbReference type="WBParaSite" id="TCLT_0000408801-mRNA-1"/>
    </source>
</evidence>
<sequence length="139" mass="16086">MHFQLMGRDFFRHLSVASFDGIISLKSLNKTVAFRDDHKAPQVELRVPLDCDWIPSQVADSLRARYSHRIDRNGQLVIESCRTYSEQLNMADCVDKLRSTLFESQSIVNGLAQCETKVSRRAEIKNDIKRRLITFENDL</sequence>
<dbReference type="Gene3D" id="3.30.160.20">
    <property type="match status" value="1"/>
</dbReference>
<dbReference type="PANTHER" id="PTHR11075">
    <property type="entry name" value="PEPTIDE CHAIN RELEASE FACTOR"/>
    <property type="match status" value="1"/>
</dbReference>
<evidence type="ECO:0000313" key="1">
    <source>
        <dbReference type="EMBL" id="VDN01135.1"/>
    </source>
</evidence>
<dbReference type="OrthoDB" id="270639at2759"/>
<dbReference type="STRING" id="103827.A0A0N5CUX7"/>
<organism evidence="3">
    <name type="scientific">Thelazia callipaeda</name>
    <name type="common">Oriental eyeworm</name>
    <name type="synonym">Parasitic nematode</name>
    <dbReference type="NCBI Taxonomy" id="103827"/>
    <lineage>
        <taxon>Eukaryota</taxon>
        <taxon>Metazoa</taxon>
        <taxon>Ecdysozoa</taxon>
        <taxon>Nematoda</taxon>
        <taxon>Chromadorea</taxon>
        <taxon>Rhabditida</taxon>
        <taxon>Spirurina</taxon>
        <taxon>Spiruromorpha</taxon>
        <taxon>Thelazioidea</taxon>
        <taxon>Thelaziidae</taxon>
        <taxon>Thelazia</taxon>
    </lineage>
</organism>
<dbReference type="InterPro" id="IPR052104">
    <property type="entry name" value="Mito_Release_Factor_mL62"/>
</dbReference>
<dbReference type="GO" id="GO:0004045">
    <property type="term" value="F:peptidyl-tRNA hydrolase activity"/>
    <property type="evidence" value="ECO:0007669"/>
    <property type="project" value="TreeGrafter"/>
</dbReference>
<gene>
    <name evidence="1" type="ORF">TCLT_LOCUS4077</name>
</gene>